<evidence type="ECO:0000313" key="2">
    <source>
        <dbReference type="EMBL" id="KXA94685.1"/>
    </source>
</evidence>
<feature type="compositionally biased region" description="Basic residues" evidence="1">
    <location>
        <begin position="22"/>
        <end position="33"/>
    </location>
</feature>
<gene>
    <name evidence="2" type="ORF">AKJ37_07395</name>
</gene>
<keyword evidence="3" id="KW-1185">Reference proteome</keyword>
<proteinExistence type="predicted"/>
<dbReference type="EMBL" id="LHXR01000172">
    <property type="protein sequence ID" value="KXA94685.1"/>
    <property type="molecule type" value="Genomic_DNA"/>
</dbReference>
<dbReference type="AlphaFoldDB" id="A0A133UKE9"/>
<feature type="region of interest" description="Disordered" evidence="1">
    <location>
        <begin position="1"/>
        <end position="73"/>
    </location>
</feature>
<feature type="compositionally biased region" description="Basic and acidic residues" evidence="1">
    <location>
        <begin position="1"/>
        <end position="15"/>
    </location>
</feature>
<sequence length="137" mass="15788">MERVQELESELRKYDNPNTPSSKKRKRKTKRNRKREESKEETGENPEDESEDGEERFPGKPKGAGGGGISIPVTDDVQHYTLEGDGLEEIGTWEKTVIELPEKLFRVVKHVIHVYEDREGRKVEPEVDLPEGIYGKR</sequence>
<organism evidence="2 3">
    <name type="scientific">candidate division MSBL1 archaeon SCGC-AAA259I09</name>
    <dbReference type="NCBI Taxonomy" id="1698267"/>
    <lineage>
        <taxon>Archaea</taxon>
        <taxon>Methanobacteriati</taxon>
        <taxon>Methanobacteriota</taxon>
        <taxon>candidate division MSBL1</taxon>
    </lineage>
</organism>
<evidence type="ECO:0000313" key="3">
    <source>
        <dbReference type="Proteomes" id="UP000070463"/>
    </source>
</evidence>
<accession>A0A133UKE9</accession>
<evidence type="ECO:0000256" key="1">
    <source>
        <dbReference type="SAM" id="MobiDB-lite"/>
    </source>
</evidence>
<comment type="caution">
    <text evidence="2">The sequence shown here is derived from an EMBL/GenBank/DDBJ whole genome shotgun (WGS) entry which is preliminary data.</text>
</comment>
<feature type="compositionally biased region" description="Acidic residues" evidence="1">
    <location>
        <begin position="43"/>
        <end position="54"/>
    </location>
</feature>
<protein>
    <submittedName>
        <fullName evidence="2">Uncharacterized protein</fullName>
    </submittedName>
</protein>
<dbReference type="Proteomes" id="UP000070463">
    <property type="component" value="Unassembled WGS sequence"/>
</dbReference>
<name>A0A133UKE9_9EURY</name>
<reference evidence="2 3" key="1">
    <citation type="journal article" date="2016" name="Sci. Rep.">
        <title>Metabolic traits of an uncultured archaeal lineage -MSBL1- from brine pools of the Red Sea.</title>
        <authorList>
            <person name="Mwirichia R."/>
            <person name="Alam I."/>
            <person name="Rashid M."/>
            <person name="Vinu M."/>
            <person name="Ba-Alawi W."/>
            <person name="Anthony Kamau A."/>
            <person name="Kamanda Ngugi D."/>
            <person name="Goker M."/>
            <person name="Klenk H.P."/>
            <person name="Bajic V."/>
            <person name="Stingl U."/>
        </authorList>
    </citation>
    <scope>NUCLEOTIDE SEQUENCE [LARGE SCALE GENOMIC DNA]</scope>
    <source>
        <strain evidence="2">SCGC-AAA259I09</strain>
    </source>
</reference>